<keyword evidence="4 7" id="KW-0808">Transferase</keyword>
<keyword evidence="3" id="KW-0328">Glycosyltransferase</keyword>
<evidence type="ECO:0000256" key="2">
    <source>
        <dbReference type="ARBA" id="ARBA00006739"/>
    </source>
</evidence>
<accession>A0A0D8FPV5</accession>
<dbReference type="Proteomes" id="UP000032336">
    <property type="component" value="Unassembled WGS sequence"/>
</dbReference>
<sequence length="397" mass="42799">MSDTDLELTTHPGHRLGTIVFDPRGGSLLAITGDLPHRFSTDDLRRYRPLISAGVATLSPLSPRRPTVSVVIPARNPPADSFDDLVGNLASSPWVQEVIVVDDGSDQPITVEGATVIRNEIALGPAGARNLGAEQSSNEVLVFVDADIASIDESLFELISMLGSNQIAALAPRVIESGHPSPLDLGPDPTEVDGKHLNHLPGAVLAIDRSSFELVAGFAEDLRLGEDVDLIARICALGRWAIYAPSCIAVHHPQSLATRLAKAASYGYSVGHLRRRTRLTLTPRLRDMPALGWIVIAPFTMAAITALKRTSQLKHRLTPEQRTKAALLLLDTQVIANASLIVRQFGLPMALLALGSRRIRRGLITALLLELVHQGVTKTIYDLAYSIGLWLSLALET</sequence>
<dbReference type="InterPro" id="IPR029044">
    <property type="entry name" value="Nucleotide-diphossugar_trans"/>
</dbReference>
<dbReference type="OrthoDB" id="5243838at2"/>
<evidence type="ECO:0000313" key="7">
    <source>
        <dbReference type="EMBL" id="KJE75325.1"/>
    </source>
</evidence>
<reference evidence="7 8" key="1">
    <citation type="submission" date="2015-01" db="EMBL/GenBank/DDBJ databases">
        <title>Draft genome of the acidophilic iron oxidizer Ferrimicrobium acidiphilum strain T23.</title>
        <authorList>
            <person name="Poehlein A."/>
            <person name="Eisen S."/>
            <person name="Schloemann M."/>
            <person name="Johnson B.D."/>
            <person name="Daniel R."/>
            <person name="Muehling M."/>
        </authorList>
    </citation>
    <scope>NUCLEOTIDE SEQUENCE [LARGE SCALE GENOMIC DNA]</scope>
    <source>
        <strain evidence="7 8">T23</strain>
    </source>
</reference>
<dbReference type="eggNOG" id="COG1216">
    <property type="taxonomic scope" value="Bacteria"/>
</dbReference>
<dbReference type="Gene3D" id="3.90.550.10">
    <property type="entry name" value="Spore Coat Polysaccharide Biosynthesis Protein SpsA, Chain A"/>
    <property type="match status" value="1"/>
</dbReference>
<dbReference type="GeneID" id="78373889"/>
<dbReference type="AlphaFoldDB" id="A0A0D8FPV5"/>
<comment type="pathway">
    <text evidence="1">Cell wall biogenesis; cell wall polysaccharide biosynthesis.</text>
</comment>
<evidence type="ECO:0000256" key="5">
    <source>
        <dbReference type="SAM" id="Phobius"/>
    </source>
</evidence>
<evidence type="ECO:0000259" key="6">
    <source>
        <dbReference type="Pfam" id="PF00535"/>
    </source>
</evidence>
<dbReference type="STRING" id="1121877.FEAC_29310"/>
<dbReference type="InterPro" id="IPR001173">
    <property type="entry name" value="Glyco_trans_2-like"/>
</dbReference>
<name>A0A0D8FPV5_9ACTN</name>
<gene>
    <name evidence="7" type="ORF">FEAC_29310</name>
</gene>
<dbReference type="EMBL" id="JXUW01000048">
    <property type="protein sequence ID" value="KJE75325.1"/>
    <property type="molecule type" value="Genomic_DNA"/>
</dbReference>
<keyword evidence="5" id="KW-0472">Membrane</keyword>
<dbReference type="PANTHER" id="PTHR43179">
    <property type="entry name" value="RHAMNOSYLTRANSFERASE WBBL"/>
    <property type="match status" value="1"/>
</dbReference>
<keyword evidence="5" id="KW-0812">Transmembrane</keyword>
<dbReference type="SUPFAM" id="SSF53448">
    <property type="entry name" value="Nucleotide-diphospho-sugar transferases"/>
    <property type="match status" value="1"/>
</dbReference>
<feature type="domain" description="Glycosyltransferase 2-like" evidence="6">
    <location>
        <begin position="69"/>
        <end position="173"/>
    </location>
</feature>
<dbReference type="Pfam" id="PF00535">
    <property type="entry name" value="Glycos_transf_2"/>
    <property type="match status" value="1"/>
</dbReference>
<dbReference type="RefSeq" id="WP_035391706.1">
    <property type="nucleotide sequence ID" value="NZ_JQKF01000057.1"/>
</dbReference>
<organism evidence="7 8">
    <name type="scientific">Ferrimicrobium acidiphilum DSM 19497</name>
    <dbReference type="NCBI Taxonomy" id="1121877"/>
    <lineage>
        <taxon>Bacteria</taxon>
        <taxon>Bacillati</taxon>
        <taxon>Actinomycetota</taxon>
        <taxon>Acidimicrobiia</taxon>
        <taxon>Acidimicrobiales</taxon>
        <taxon>Acidimicrobiaceae</taxon>
        <taxon>Ferrimicrobium</taxon>
    </lineage>
</organism>
<comment type="similarity">
    <text evidence="2">Belongs to the glycosyltransferase 2 family.</text>
</comment>
<evidence type="ECO:0000313" key="8">
    <source>
        <dbReference type="Proteomes" id="UP000032336"/>
    </source>
</evidence>
<evidence type="ECO:0000256" key="3">
    <source>
        <dbReference type="ARBA" id="ARBA00022676"/>
    </source>
</evidence>
<evidence type="ECO:0000256" key="4">
    <source>
        <dbReference type="ARBA" id="ARBA00022679"/>
    </source>
</evidence>
<feature type="transmembrane region" description="Helical" evidence="5">
    <location>
        <begin position="290"/>
        <end position="307"/>
    </location>
</feature>
<evidence type="ECO:0000256" key="1">
    <source>
        <dbReference type="ARBA" id="ARBA00004776"/>
    </source>
</evidence>
<dbReference type="PANTHER" id="PTHR43179:SF12">
    <property type="entry name" value="GALACTOFURANOSYLTRANSFERASE GLFT2"/>
    <property type="match status" value="1"/>
</dbReference>
<proteinExistence type="inferred from homology"/>
<protein>
    <submittedName>
        <fullName evidence="7">Glycosyl transferase family 2</fullName>
    </submittedName>
</protein>
<dbReference type="GO" id="GO:0016757">
    <property type="term" value="F:glycosyltransferase activity"/>
    <property type="evidence" value="ECO:0007669"/>
    <property type="project" value="UniProtKB-KW"/>
</dbReference>
<keyword evidence="8" id="KW-1185">Reference proteome</keyword>
<keyword evidence="5" id="KW-1133">Transmembrane helix</keyword>
<comment type="caution">
    <text evidence="7">The sequence shown here is derived from an EMBL/GenBank/DDBJ whole genome shotgun (WGS) entry which is preliminary data.</text>
</comment>